<evidence type="ECO:0000313" key="4">
    <source>
        <dbReference type="EMBL" id="OHA83392.1"/>
    </source>
</evidence>
<feature type="domain" description="TraD/TraG TraM recognition site" evidence="3">
    <location>
        <begin position="634"/>
        <end position="697"/>
    </location>
</feature>
<dbReference type="Pfam" id="PF10412">
    <property type="entry name" value="TrwB_AAD_bind"/>
    <property type="match status" value="1"/>
</dbReference>
<dbReference type="CDD" id="cd01127">
    <property type="entry name" value="TrwB_TraG_TraD_VirD4"/>
    <property type="match status" value="1"/>
</dbReference>
<feature type="region of interest" description="Disordered" evidence="1">
    <location>
        <begin position="773"/>
        <end position="840"/>
    </location>
</feature>
<reference evidence="4 5" key="1">
    <citation type="journal article" date="2016" name="Nat. Commun.">
        <title>Thousands of microbial genomes shed light on interconnected biogeochemical processes in an aquifer system.</title>
        <authorList>
            <person name="Anantharaman K."/>
            <person name="Brown C.T."/>
            <person name="Hug L.A."/>
            <person name="Sharon I."/>
            <person name="Castelle C.J."/>
            <person name="Probst A.J."/>
            <person name="Thomas B.C."/>
            <person name="Singh A."/>
            <person name="Wilkins M.J."/>
            <person name="Karaoz U."/>
            <person name="Brodie E.L."/>
            <person name="Williams K.H."/>
            <person name="Hubbard S.S."/>
            <person name="Banfield J.F."/>
        </authorList>
    </citation>
    <scope>NUCLEOTIDE SEQUENCE [LARGE SCALE GENOMIC DNA]</scope>
</reference>
<evidence type="ECO:0000259" key="2">
    <source>
        <dbReference type="Pfam" id="PF10412"/>
    </source>
</evidence>
<comment type="caution">
    <text evidence="4">The sequence shown here is derived from an EMBL/GenBank/DDBJ whole genome shotgun (WGS) entry which is preliminary data.</text>
</comment>
<dbReference type="InterPro" id="IPR027417">
    <property type="entry name" value="P-loop_NTPase"/>
</dbReference>
<dbReference type="STRING" id="1802727.A2937_03655"/>
<organism evidence="4 5">
    <name type="scientific">Candidatus Yonathbacteria bacterium RIFCSPLOWO2_01_FULL_47_33b</name>
    <dbReference type="NCBI Taxonomy" id="1802727"/>
    <lineage>
        <taxon>Bacteria</taxon>
        <taxon>Candidatus Yonathiibacteriota</taxon>
    </lineage>
</organism>
<evidence type="ECO:0008006" key="6">
    <source>
        <dbReference type="Google" id="ProtNLM"/>
    </source>
</evidence>
<dbReference type="Gene3D" id="3.40.50.300">
    <property type="entry name" value="P-loop containing nucleotide triphosphate hydrolases"/>
    <property type="match status" value="2"/>
</dbReference>
<dbReference type="Proteomes" id="UP000177987">
    <property type="component" value="Unassembled WGS sequence"/>
</dbReference>
<dbReference type="Pfam" id="PF12696">
    <property type="entry name" value="TraG-D_C"/>
    <property type="match status" value="1"/>
</dbReference>
<dbReference type="PANTHER" id="PTHR30121">
    <property type="entry name" value="UNCHARACTERIZED PROTEIN YJGR-RELATED"/>
    <property type="match status" value="1"/>
</dbReference>
<dbReference type="PANTHER" id="PTHR30121:SF6">
    <property type="entry name" value="SLR6007 PROTEIN"/>
    <property type="match status" value="1"/>
</dbReference>
<protein>
    <recommendedName>
        <fullName evidence="6">Type IV secretion system coupling protein TraD DNA-binding domain-containing protein</fullName>
    </recommendedName>
</protein>
<dbReference type="InterPro" id="IPR051162">
    <property type="entry name" value="T4SS_component"/>
</dbReference>
<feature type="domain" description="Type IV secretion system coupling protein TraD DNA-binding" evidence="2">
    <location>
        <begin position="388"/>
        <end position="519"/>
    </location>
</feature>
<evidence type="ECO:0000256" key="1">
    <source>
        <dbReference type="SAM" id="MobiDB-lite"/>
    </source>
</evidence>
<evidence type="ECO:0000259" key="3">
    <source>
        <dbReference type="Pfam" id="PF12696"/>
    </source>
</evidence>
<feature type="compositionally biased region" description="Pro residues" evidence="1">
    <location>
        <begin position="824"/>
        <end position="834"/>
    </location>
</feature>
<sequence length="1000" mass="110157">MRGRGWHIADYPVSLEPPYRPFFLLPDLEHPSGPIDDGRRPTLLSSLVDAVVTLFKGNANSEVAPFEEAPPFPVLPAEQFVTLTVSVPPDFAAQADVLGKLLLALSTALEPLSFEIVGHGGEVSLTLTCGESDKAQVMETIAGYVPEATVTEGPDILMEAWHEDGESIVIDFGLSYEFFLPLQAVNSLKVDPYIPLVSALSQAGSNETACFQVLFERVRNPWERSIREAVSDGGNGSLFADAPEFVPSARDKTKTPLFAVVLRIAAQGTTKERAWSLARSMGGFLLQFARPGSNELVPLENDEYPDELHELALLARQSFRTGMILSLDELLGFVHLPDASVAHPALKRERKHTKALPDIAMGHRLVLGENIYRGISTRATLCTPDRLQHVHVIGASGTGKSTLLLNMIEQDMQHGEGVAVFDPHGDLIEDILSRIPEERVRDVVVFDPGDEDWIIGFNMLSAGSEAEKNLIASDLVGIFKRLATSWGDTMSAVLGNAVIAMLEHPKGGTLLDLRRFLLDDAWRRAFLAEIHDEEICFFWGKEYPLIGSRSIGPILTRLDAFLRPKLIRYMVGERRGNLDLARIMNEGKILLVKLSHGVIGEENAHLLGSLLVSKFHQLALARQQTAREDRRPYFLYLDEFQHFVTPSMASLLTESRKYGLGLTLAHQTLSQLHSSPVESAILGNIHTRIVFRVDHTDAVSLARGFASFEASDLQNLTRGEAVVRIGSAGNDFNLKTFPASKIEPDVVATRSVLVLEASRQAYARPRSALEEELRKAHATAQEAAPAEIPSTPLAQQEESDAAREILAVETPEAPPLAVKTSPPKSRPIPPPEPTPLGRGGQEHKYLQHLVKRLGEERGFRAVIEEQVTGGKVDIVLRKESLVIACEISITTNVDHEVENLKKCLASGFTQILFISPDAKRREKITKKLREMAQVVPIEFLAPEDIVAALERLDTVTPTHTTVRGYKVKVNRQVMSYEDVAERRSAVAQVIARSLSRAQKA</sequence>
<gene>
    <name evidence="4" type="ORF">A2937_03655</name>
</gene>
<dbReference type="AlphaFoldDB" id="A0A1G2SFC6"/>
<dbReference type="SUPFAM" id="SSF52540">
    <property type="entry name" value="P-loop containing nucleoside triphosphate hydrolases"/>
    <property type="match status" value="1"/>
</dbReference>
<dbReference type="EMBL" id="MHUW01000017">
    <property type="protein sequence ID" value="OHA83392.1"/>
    <property type="molecule type" value="Genomic_DNA"/>
</dbReference>
<dbReference type="InterPro" id="IPR019476">
    <property type="entry name" value="T4SS_TraD_DNA-bd"/>
</dbReference>
<proteinExistence type="predicted"/>
<accession>A0A1G2SFC6</accession>
<evidence type="ECO:0000313" key="5">
    <source>
        <dbReference type="Proteomes" id="UP000177987"/>
    </source>
</evidence>
<dbReference type="InterPro" id="IPR032689">
    <property type="entry name" value="TraG-D_C"/>
</dbReference>
<name>A0A1G2SFC6_9BACT</name>